<reference evidence="1 2" key="1">
    <citation type="submission" date="2016-11" db="EMBL/GenBank/DDBJ databases">
        <title>The macronuclear genome of Stentor coeruleus: a giant cell with tiny introns.</title>
        <authorList>
            <person name="Slabodnick M."/>
            <person name="Ruby J.G."/>
            <person name="Reiff S.B."/>
            <person name="Swart E.C."/>
            <person name="Gosai S."/>
            <person name="Prabakaran S."/>
            <person name="Witkowska E."/>
            <person name="Larue G.E."/>
            <person name="Fisher S."/>
            <person name="Freeman R.M."/>
            <person name="Gunawardena J."/>
            <person name="Chu W."/>
            <person name="Stover N.A."/>
            <person name="Gregory B.D."/>
            <person name="Nowacki M."/>
            <person name="Derisi J."/>
            <person name="Roy S.W."/>
            <person name="Marshall W.F."/>
            <person name="Sood P."/>
        </authorList>
    </citation>
    <scope>NUCLEOTIDE SEQUENCE [LARGE SCALE GENOMIC DNA]</scope>
    <source>
        <strain evidence="1">WM001</strain>
    </source>
</reference>
<sequence length="317" mass="35648">MGCCSSQNPVLAFGHRALISEVEEDLKNFVYSSNGSPTTINDPIAILDGVTLNPLAYALWCGRFKTFKTLKESMGANIEDMESLLEKQNLSGLEIIMKKGYIDLLNYYLHEFLLNCNRKIEDIEILKKPLLQISVANGHVNIVNYVYTYFIHVCPPPAFDVHYVDPKTGENCALIACKHCNFPMVRYLNETCGVDFSIKNAKNQSALQLAVKSARKGLGASDFIMYLIEKCNVDITHEYEEIVEMIEDQKLIEYLKNALSGIGISSITFSKTRTYSSSILIKDKKIEESQITIGAMSSISFIDPTNYLTFSLLQEEN</sequence>
<comment type="caution">
    <text evidence="1">The sequence shown here is derived from an EMBL/GenBank/DDBJ whole genome shotgun (WGS) entry which is preliminary data.</text>
</comment>
<evidence type="ECO:0000313" key="2">
    <source>
        <dbReference type="Proteomes" id="UP000187209"/>
    </source>
</evidence>
<gene>
    <name evidence="1" type="ORF">SteCoe_4443</name>
</gene>
<accession>A0A1R2CUN0</accession>
<dbReference type="InterPro" id="IPR036770">
    <property type="entry name" value="Ankyrin_rpt-contain_sf"/>
</dbReference>
<organism evidence="1 2">
    <name type="scientific">Stentor coeruleus</name>
    <dbReference type="NCBI Taxonomy" id="5963"/>
    <lineage>
        <taxon>Eukaryota</taxon>
        <taxon>Sar</taxon>
        <taxon>Alveolata</taxon>
        <taxon>Ciliophora</taxon>
        <taxon>Postciliodesmatophora</taxon>
        <taxon>Heterotrichea</taxon>
        <taxon>Heterotrichida</taxon>
        <taxon>Stentoridae</taxon>
        <taxon>Stentor</taxon>
    </lineage>
</organism>
<protein>
    <submittedName>
        <fullName evidence="1">Uncharacterized protein</fullName>
    </submittedName>
</protein>
<proteinExistence type="predicted"/>
<keyword evidence="2" id="KW-1185">Reference proteome</keyword>
<name>A0A1R2CUN0_9CILI</name>
<dbReference type="AlphaFoldDB" id="A0A1R2CUN0"/>
<dbReference type="EMBL" id="MPUH01000056">
    <property type="protein sequence ID" value="OMJ92702.1"/>
    <property type="molecule type" value="Genomic_DNA"/>
</dbReference>
<dbReference type="Gene3D" id="1.25.40.20">
    <property type="entry name" value="Ankyrin repeat-containing domain"/>
    <property type="match status" value="1"/>
</dbReference>
<evidence type="ECO:0000313" key="1">
    <source>
        <dbReference type="EMBL" id="OMJ92702.1"/>
    </source>
</evidence>
<dbReference type="SUPFAM" id="SSF48403">
    <property type="entry name" value="Ankyrin repeat"/>
    <property type="match status" value="1"/>
</dbReference>
<dbReference type="Proteomes" id="UP000187209">
    <property type="component" value="Unassembled WGS sequence"/>
</dbReference>